<comment type="similarity">
    <text evidence="1 3">Belongs to the short-chain dehydrogenases/reductases (SDR) family.</text>
</comment>
<dbReference type="CDD" id="cd05233">
    <property type="entry name" value="SDR_c"/>
    <property type="match status" value="1"/>
</dbReference>
<keyword evidence="2" id="KW-0560">Oxidoreductase</keyword>
<dbReference type="EMBL" id="BAABJO010000004">
    <property type="protein sequence ID" value="GAA5115493.1"/>
    <property type="molecule type" value="Genomic_DNA"/>
</dbReference>
<evidence type="ECO:0000256" key="2">
    <source>
        <dbReference type="ARBA" id="ARBA00023002"/>
    </source>
</evidence>
<dbReference type="Gene3D" id="3.40.50.720">
    <property type="entry name" value="NAD(P)-binding Rossmann-like Domain"/>
    <property type="match status" value="1"/>
</dbReference>
<proteinExistence type="inferred from homology"/>
<dbReference type="PANTHER" id="PTHR44196">
    <property type="entry name" value="DEHYDROGENASE/REDUCTASE SDR FAMILY MEMBER 7B"/>
    <property type="match status" value="1"/>
</dbReference>
<evidence type="ECO:0000259" key="4">
    <source>
        <dbReference type="SMART" id="SM00822"/>
    </source>
</evidence>
<evidence type="ECO:0000313" key="6">
    <source>
        <dbReference type="Proteomes" id="UP001500804"/>
    </source>
</evidence>
<name>A0ABP9NDQ4_9PSEU</name>
<organism evidence="5 6">
    <name type="scientific">Pseudonocardia adelaidensis</name>
    <dbReference type="NCBI Taxonomy" id="648754"/>
    <lineage>
        <taxon>Bacteria</taxon>
        <taxon>Bacillati</taxon>
        <taxon>Actinomycetota</taxon>
        <taxon>Actinomycetes</taxon>
        <taxon>Pseudonocardiales</taxon>
        <taxon>Pseudonocardiaceae</taxon>
        <taxon>Pseudonocardia</taxon>
    </lineage>
</organism>
<reference evidence="6" key="1">
    <citation type="journal article" date="2019" name="Int. J. Syst. Evol. Microbiol.">
        <title>The Global Catalogue of Microorganisms (GCM) 10K type strain sequencing project: providing services to taxonomists for standard genome sequencing and annotation.</title>
        <authorList>
            <consortium name="The Broad Institute Genomics Platform"/>
            <consortium name="The Broad Institute Genome Sequencing Center for Infectious Disease"/>
            <person name="Wu L."/>
            <person name="Ma J."/>
        </authorList>
    </citation>
    <scope>NUCLEOTIDE SEQUENCE [LARGE SCALE GENOMIC DNA]</scope>
    <source>
        <strain evidence="6">JCM 18302</strain>
    </source>
</reference>
<dbReference type="InterPro" id="IPR057326">
    <property type="entry name" value="KR_dom"/>
</dbReference>
<evidence type="ECO:0000256" key="3">
    <source>
        <dbReference type="RuleBase" id="RU000363"/>
    </source>
</evidence>
<dbReference type="RefSeq" id="WP_345604023.1">
    <property type="nucleotide sequence ID" value="NZ_BAABJO010000004.1"/>
</dbReference>
<dbReference type="PRINTS" id="PR00080">
    <property type="entry name" value="SDRFAMILY"/>
</dbReference>
<gene>
    <name evidence="5" type="ORF">GCM10023320_14420</name>
</gene>
<evidence type="ECO:0000256" key="1">
    <source>
        <dbReference type="ARBA" id="ARBA00006484"/>
    </source>
</evidence>
<keyword evidence="6" id="KW-1185">Reference proteome</keyword>
<dbReference type="InterPro" id="IPR002347">
    <property type="entry name" value="SDR_fam"/>
</dbReference>
<dbReference type="Pfam" id="PF00106">
    <property type="entry name" value="adh_short"/>
    <property type="match status" value="1"/>
</dbReference>
<sequence length="245" mass="25081">MRLHGRDALVTGGSSGIGAAIATALTGAGARVTILGRDAAGLDAVARRGGAEPVVADLTTDAGLATAAAAAAEADLVVNAAGRGWAGDLGAMPPDELAALVTLDLVVPMQLARAAVPGMRRRGSGHLAFVSSIATVGVGGEAAYSASKAGLRAFAAALRHDVAGDRIGVTTVFPGAVDTPFFDRRGRRYDRRFPRMVPPDAVARRVLRAVERDRAEVFVPAWLSLAARVQGVAPAVFHRMAGRFG</sequence>
<dbReference type="PANTHER" id="PTHR44196:SF1">
    <property type="entry name" value="DEHYDROGENASE_REDUCTASE SDR FAMILY MEMBER 7B"/>
    <property type="match status" value="1"/>
</dbReference>
<evidence type="ECO:0000313" key="5">
    <source>
        <dbReference type="EMBL" id="GAA5115493.1"/>
    </source>
</evidence>
<dbReference type="PROSITE" id="PS00061">
    <property type="entry name" value="ADH_SHORT"/>
    <property type="match status" value="1"/>
</dbReference>
<dbReference type="InterPro" id="IPR036291">
    <property type="entry name" value="NAD(P)-bd_dom_sf"/>
</dbReference>
<comment type="caution">
    <text evidence="5">The sequence shown here is derived from an EMBL/GenBank/DDBJ whole genome shotgun (WGS) entry which is preliminary data.</text>
</comment>
<dbReference type="Proteomes" id="UP001500804">
    <property type="component" value="Unassembled WGS sequence"/>
</dbReference>
<protein>
    <submittedName>
        <fullName evidence="5">SDR family oxidoreductase</fullName>
    </submittedName>
</protein>
<dbReference type="PRINTS" id="PR00081">
    <property type="entry name" value="GDHRDH"/>
</dbReference>
<dbReference type="SUPFAM" id="SSF51735">
    <property type="entry name" value="NAD(P)-binding Rossmann-fold domains"/>
    <property type="match status" value="1"/>
</dbReference>
<feature type="domain" description="Ketoreductase" evidence="4">
    <location>
        <begin position="6"/>
        <end position="170"/>
    </location>
</feature>
<dbReference type="SMART" id="SM00822">
    <property type="entry name" value="PKS_KR"/>
    <property type="match status" value="1"/>
</dbReference>
<accession>A0ABP9NDQ4</accession>
<dbReference type="InterPro" id="IPR020904">
    <property type="entry name" value="Sc_DH/Rdtase_CS"/>
</dbReference>